<dbReference type="Gene3D" id="3.30.160.340">
    <property type="match status" value="1"/>
</dbReference>
<evidence type="ECO:0000256" key="2">
    <source>
        <dbReference type="ARBA" id="ARBA00006154"/>
    </source>
</evidence>
<dbReference type="InterPro" id="IPR036230">
    <property type="entry name" value="LeuA_allosteric_dom_sf"/>
</dbReference>
<dbReference type="PANTHER" id="PTHR42880">
    <property type="entry name" value="HOMOCITRATE SYNTHASE"/>
    <property type="match status" value="1"/>
</dbReference>
<dbReference type="InterPro" id="IPR054691">
    <property type="entry name" value="LeuA/HCS_post-cat"/>
</dbReference>
<dbReference type="GO" id="GO:0009098">
    <property type="term" value="P:L-leucine biosynthetic process"/>
    <property type="evidence" value="ECO:0007669"/>
    <property type="project" value="UniProtKB-UniPathway"/>
</dbReference>
<dbReference type="eggNOG" id="COG0119">
    <property type="taxonomic scope" value="Bacteria"/>
</dbReference>
<dbReference type="SUPFAM" id="SSF110921">
    <property type="entry name" value="2-isopropylmalate synthase LeuA, allosteric (dimerisation) domain"/>
    <property type="match status" value="1"/>
</dbReference>
<evidence type="ECO:0000313" key="13">
    <source>
        <dbReference type="Proteomes" id="UP000005744"/>
    </source>
</evidence>
<keyword evidence="7 10" id="KW-0808">Transferase</keyword>
<dbReference type="Gene3D" id="3.20.20.70">
    <property type="entry name" value="Aldolase class I"/>
    <property type="match status" value="1"/>
</dbReference>
<dbReference type="InterPro" id="IPR013785">
    <property type="entry name" value="Aldolase_TIM"/>
</dbReference>
<dbReference type="InterPro" id="IPR000891">
    <property type="entry name" value="PYR_CT"/>
</dbReference>
<evidence type="ECO:0000256" key="5">
    <source>
        <dbReference type="ARBA" id="ARBA00022430"/>
    </source>
</evidence>
<dbReference type="InterPro" id="IPR002034">
    <property type="entry name" value="AIPM/Hcit_synth_CS"/>
</dbReference>
<name>I3CGI0_9GAMM</name>
<evidence type="ECO:0000256" key="7">
    <source>
        <dbReference type="ARBA" id="ARBA00022679"/>
    </source>
</evidence>
<dbReference type="PROSITE" id="PS00816">
    <property type="entry name" value="AIPM_HOMOCIT_SYNTH_2"/>
    <property type="match status" value="1"/>
</dbReference>
<keyword evidence="6" id="KW-0028">Amino-acid biosynthesis</keyword>
<dbReference type="EMBL" id="JH600070">
    <property type="protein sequence ID" value="EIJ42723.1"/>
    <property type="molecule type" value="Genomic_DNA"/>
</dbReference>
<gene>
    <name evidence="12" type="ORF">BegalDRAFT_1849</name>
</gene>
<comment type="catalytic activity">
    <reaction evidence="9">
        <text>acetyl-CoA + 2-oxoglutarate + H2O = (2R)-homocitrate + CoA + H(+)</text>
        <dbReference type="Rhea" id="RHEA:12929"/>
        <dbReference type="ChEBI" id="CHEBI:15377"/>
        <dbReference type="ChEBI" id="CHEBI:15378"/>
        <dbReference type="ChEBI" id="CHEBI:16810"/>
        <dbReference type="ChEBI" id="CHEBI:57287"/>
        <dbReference type="ChEBI" id="CHEBI:57288"/>
        <dbReference type="ChEBI" id="CHEBI:58884"/>
        <dbReference type="EC" id="2.3.3.14"/>
    </reaction>
</comment>
<evidence type="ECO:0000313" key="12">
    <source>
        <dbReference type="EMBL" id="EIJ42723.1"/>
    </source>
</evidence>
<dbReference type="SMART" id="SM00917">
    <property type="entry name" value="LeuA_dimer"/>
    <property type="match status" value="1"/>
</dbReference>
<comment type="similarity">
    <text evidence="2 10">Belongs to the alpha-IPM synthase/homocitrate synthase family.</text>
</comment>
<dbReference type="Pfam" id="PF08502">
    <property type="entry name" value="LeuA_dimer"/>
    <property type="match status" value="1"/>
</dbReference>
<evidence type="ECO:0000256" key="4">
    <source>
        <dbReference type="ARBA" id="ARBA00020735"/>
    </source>
</evidence>
<dbReference type="Proteomes" id="UP000005744">
    <property type="component" value="Unassembled WGS sequence"/>
</dbReference>
<dbReference type="HOGENOM" id="CLU_022158_0_1_6"/>
<dbReference type="GO" id="GO:0004410">
    <property type="term" value="F:homocitrate synthase activity"/>
    <property type="evidence" value="ECO:0007669"/>
    <property type="project" value="UniProtKB-EC"/>
</dbReference>
<dbReference type="STRING" id="395493.BegalDRAFT_1849"/>
<keyword evidence="5" id="KW-0432">Leucine biosynthesis</keyword>
<evidence type="ECO:0000256" key="9">
    <source>
        <dbReference type="ARBA" id="ARBA00048019"/>
    </source>
</evidence>
<dbReference type="SUPFAM" id="SSF51569">
    <property type="entry name" value="Aldolase"/>
    <property type="match status" value="1"/>
</dbReference>
<protein>
    <recommendedName>
        <fullName evidence="4">Homocitrate synthase</fullName>
        <ecNumber evidence="3">2.3.3.14</ecNumber>
    </recommendedName>
</protein>
<dbReference type="AlphaFoldDB" id="I3CGI0"/>
<evidence type="ECO:0000256" key="1">
    <source>
        <dbReference type="ARBA" id="ARBA00003050"/>
    </source>
</evidence>
<dbReference type="UniPathway" id="UPA00048">
    <property type="reaction ID" value="UER00070"/>
</dbReference>
<dbReference type="Pfam" id="PF22617">
    <property type="entry name" value="HCS_D2"/>
    <property type="match status" value="1"/>
</dbReference>
<accession>I3CGI0</accession>
<dbReference type="RefSeq" id="WP_002685909.1">
    <property type="nucleotide sequence ID" value="NZ_JH600070.1"/>
</dbReference>
<dbReference type="Gene3D" id="3.30.160.740">
    <property type="match status" value="1"/>
</dbReference>
<feature type="domain" description="Pyruvate carboxyltransferase" evidence="11">
    <location>
        <begin position="9"/>
        <end position="270"/>
    </location>
</feature>
<evidence type="ECO:0000256" key="8">
    <source>
        <dbReference type="ARBA" id="ARBA00023304"/>
    </source>
</evidence>
<comment type="function">
    <text evidence="1">This protein is a Fe-Mo-cofactor biosynthetic component.</text>
</comment>
<reference evidence="12 13" key="1">
    <citation type="submission" date="2011-11" db="EMBL/GenBank/DDBJ databases">
        <title>Improved High-Quality Draft sequence of Beggiatoa alba B18lD.</title>
        <authorList>
            <consortium name="US DOE Joint Genome Institute"/>
            <person name="Lucas S."/>
            <person name="Han J."/>
            <person name="Lapidus A."/>
            <person name="Cheng J.-F."/>
            <person name="Goodwin L."/>
            <person name="Pitluck S."/>
            <person name="Peters L."/>
            <person name="Mikhailova N."/>
            <person name="Held B."/>
            <person name="Detter J.C."/>
            <person name="Han C."/>
            <person name="Tapia R."/>
            <person name="Land M."/>
            <person name="Hauser L."/>
            <person name="Kyrpides N."/>
            <person name="Ivanova N."/>
            <person name="Pagani I."/>
            <person name="Samuel K."/>
            <person name="Teske A."/>
            <person name="Mueller J."/>
            <person name="Woyke T."/>
        </authorList>
    </citation>
    <scope>NUCLEOTIDE SEQUENCE [LARGE SCALE GENOMIC DNA]</scope>
    <source>
        <strain evidence="12 13">B18LD</strain>
    </source>
</reference>
<dbReference type="PROSITE" id="PS00815">
    <property type="entry name" value="AIPM_HOMOCIT_SYNTH_1"/>
    <property type="match status" value="1"/>
</dbReference>
<keyword evidence="8" id="KW-0100">Branched-chain amino acid biosynthesis</keyword>
<dbReference type="InterPro" id="IPR013709">
    <property type="entry name" value="2-isopropylmalate_synth_dimer"/>
</dbReference>
<evidence type="ECO:0000256" key="10">
    <source>
        <dbReference type="RuleBase" id="RU003523"/>
    </source>
</evidence>
<dbReference type="PROSITE" id="PS50991">
    <property type="entry name" value="PYR_CT"/>
    <property type="match status" value="1"/>
</dbReference>
<proteinExistence type="inferred from homology"/>
<dbReference type="EC" id="2.3.3.14" evidence="3"/>
<evidence type="ECO:0000256" key="6">
    <source>
        <dbReference type="ARBA" id="ARBA00022605"/>
    </source>
</evidence>
<dbReference type="GO" id="GO:0003852">
    <property type="term" value="F:2-isopropylmalate synthase activity"/>
    <property type="evidence" value="ECO:0007669"/>
    <property type="project" value="InterPro"/>
</dbReference>
<dbReference type="Pfam" id="PF00682">
    <property type="entry name" value="HMGL-like"/>
    <property type="match status" value="1"/>
</dbReference>
<evidence type="ECO:0000256" key="3">
    <source>
        <dbReference type="ARBA" id="ARBA00012974"/>
    </source>
</evidence>
<evidence type="ECO:0000259" key="11">
    <source>
        <dbReference type="PROSITE" id="PS50991"/>
    </source>
</evidence>
<organism evidence="12 13">
    <name type="scientific">Beggiatoa alba B18LD</name>
    <dbReference type="NCBI Taxonomy" id="395493"/>
    <lineage>
        <taxon>Bacteria</taxon>
        <taxon>Pseudomonadati</taxon>
        <taxon>Pseudomonadota</taxon>
        <taxon>Gammaproteobacteria</taxon>
        <taxon>Thiotrichales</taxon>
        <taxon>Thiotrichaceae</taxon>
        <taxon>Beggiatoa</taxon>
    </lineage>
</organism>
<dbReference type="PANTHER" id="PTHR42880:SF1">
    <property type="entry name" value="ISOPROPYLMALATE_HOMOCITRATE_CITRAMALATE SYNTHASE FAMILY PROTEIN"/>
    <property type="match status" value="1"/>
</dbReference>
<keyword evidence="13" id="KW-1185">Reference proteome</keyword>
<sequence>MNTQEKRTVEIMDTTLRDGEQMQNVSYTPEEKLTISKILLTEVKVDRLEIASAKASEGERKSVIQVVNWAKSVNLVDRLEILSFVDGNKSIDWAKAVGIQRINLLTKGSHKHCTEQLRKTPEQHIADIQKTIDYALENGVAVNVYLEDFSNGIKNSPAYVYQIIEALLKLPIKRILLPDTLGILNPFATYEHISDVICRYPQAHFDFHPHDDYGLGTANALAAVKAGIHGIHATINGMGERAGNAALDEVAVALRDFLDVRLNIDEKMLYKASQYVEMFSGQRMANNKPIYGKNVFTQTAGIHADGDKKGNLYANPLMPERFNRKRDYALGKLSGRANLEMALQALEIELTEDEKKVLLQKIVEIGDRKEVITKEDLPYLISDIFGTTGELPFKLLHCSVNSTYGFKSLAVVRCCYLGQTQEGYAKGDGGYDAFMNAMKDILTAFQLPIPQLIDYIVTIPPGGKTDALVQTIITWQVQHNGDSKMLTTRGVDSDQIMAAIEATIKMVNLTIQHYERNTYTNDGNAILTSLNVTV</sequence>